<organism evidence="2">
    <name type="scientific">marine sediment metagenome</name>
    <dbReference type="NCBI Taxonomy" id="412755"/>
    <lineage>
        <taxon>unclassified sequences</taxon>
        <taxon>metagenomes</taxon>
        <taxon>ecological metagenomes</taxon>
    </lineage>
</organism>
<dbReference type="InterPro" id="IPR025931">
    <property type="entry name" value="TaqI_C"/>
</dbReference>
<sequence>MSEAINDLKIIYRPFGFINWAKHLDNYSIDKNSEDDLILIGTGNVGKYHILFNKPIKIAKKILNVSYFKYQKEYDKIWQELKNEKLIFREIAKELTCFYDNGLFINVTGLYFIRIPSFSKNKLLCLLAILNSNFMDTIFKTMFGSLHMSGGYLRFNGSFIKRLPMPKEYPLFLSQIGKILQFLSQLEYDLSLIHKGDLKKFDLTEKKYKEMGCYLNFFKKLNNSLVTILYLENYYSNANEKYYHLRKLLYSKPGQSKIQHKYFLPRFEINKYYTFQLDELKKILVEIKDLHELTINNKTLVKEMDDLIKESSLEH</sequence>
<evidence type="ECO:0000259" key="1">
    <source>
        <dbReference type="Pfam" id="PF12950"/>
    </source>
</evidence>
<evidence type="ECO:0000313" key="2">
    <source>
        <dbReference type="EMBL" id="KKN52538.1"/>
    </source>
</evidence>
<comment type="caution">
    <text evidence="2">The sequence shown here is derived from an EMBL/GenBank/DDBJ whole genome shotgun (WGS) entry which is preliminary data.</text>
</comment>
<dbReference type="Pfam" id="PF12950">
    <property type="entry name" value="TaqI_C"/>
    <property type="match status" value="1"/>
</dbReference>
<reference evidence="2" key="1">
    <citation type="journal article" date="2015" name="Nature">
        <title>Complex archaea that bridge the gap between prokaryotes and eukaryotes.</title>
        <authorList>
            <person name="Spang A."/>
            <person name="Saw J.H."/>
            <person name="Jorgensen S.L."/>
            <person name="Zaremba-Niedzwiedzka K."/>
            <person name="Martijn J."/>
            <person name="Lind A.E."/>
            <person name="van Eijk R."/>
            <person name="Schleper C."/>
            <person name="Guy L."/>
            <person name="Ettema T.J."/>
        </authorList>
    </citation>
    <scope>NUCLEOTIDE SEQUENCE</scope>
</reference>
<protein>
    <recommendedName>
        <fullName evidence="1">TaqI-like C-terminal specificity domain-containing protein</fullName>
    </recommendedName>
</protein>
<gene>
    <name evidence="2" type="ORF">LCGC14_0611470</name>
</gene>
<name>A0A0F9UG08_9ZZZZ</name>
<feature type="domain" description="TaqI-like C-terminal specificity" evidence="1">
    <location>
        <begin position="44"/>
        <end position="164"/>
    </location>
</feature>
<proteinExistence type="predicted"/>
<accession>A0A0F9UG08</accession>
<dbReference type="AlphaFoldDB" id="A0A0F9UG08"/>
<dbReference type="EMBL" id="LAZR01001014">
    <property type="protein sequence ID" value="KKN52538.1"/>
    <property type="molecule type" value="Genomic_DNA"/>
</dbReference>